<reference evidence="1 2" key="1">
    <citation type="submission" date="2019-06" db="EMBL/GenBank/DDBJ databases">
        <title>Pantoea dispersa Assembly.</title>
        <authorList>
            <person name="Wang J."/>
        </authorList>
    </citation>
    <scope>NUCLEOTIDE SEQUENCE [LARGE SCALE GENOMIC DNA]</scope>
    <source>
        <strain evidence="2">bio</strain>
    </source>
</reference>
<dbReference type="Proteomes" id="UP000319715">
    <property type="component" value="Unassembled WGS sequence"/>
</dbReference>
<evidence type="ECO:0000313" key="1">
    <source>
        <dbReference type="EMBL" id="TQC75589.1"/>
    </source>
</evidence>
<keyword evidence="2" id="KW-1185">Reference proteome</keyword>
<accession>A0ABY3A076</accession>
<dbReference type="RefSeq" id="WP_141495752.1">
    <property type="nucleotide sequence ID" value="NZ_VICF01000002.1"/>
</dbReference>
<dbReference type="EMBL" id="VICF01000002">
    <property type="protein sequence ID" value="TQC75589.1"/>
    <property type="molecule type" value="Genomic_DNA"/>
</dbReference>
<proteinExistence type="predicted"/>
<protein>
    <submittedName>
        <fullName evidence="1">Uncharacterized protein</fullName>
    </submittedName>
</protein>
<gene>
    <name evidence="1" type="ORF">FK492_06620</name>
</gene>
<organism evidence="1 2">
    <name type="scientific">Pantoea dispersa</name>
    <dbReference type="NCBI Taxonomy" id="59814"/>
    <lineage>
        <taxon>Bacteria</taxon>
        <taxon>Pseudomonadati</taxon>
        <taxon>Pseudomonadota</taxon>
        <taxon>Gammaproteobacteria</taxon>
        <taxon>Enterobacterales</taxon>
        <taxon>Erwiniaceae</taxon>
        <taxon>Pantoea</taxon>
    </lineage>
</organism>
<comment type="caution">
    <text evidence="1">The sequence shown here is derived from an EMBL/GenBank/DDBJ whole genome shotgun (WGS) entry which is preliminary data.</text>
</comment>
<sequence>MNNFPAMTEEQRLELIAECEADISCARTLMIAAINVNDGETKAKWESQLLRQQVALAALTAKPVAYMYKDRLHSEPRFSSHTRFGNWSQEDINEYEITETKLYNSPPAPVLRGQELTVWYGAMPETNGKSNWTAILHRKGECISTGITIDRSEYPERVRYEADRMRYLIGELLEKPDILTYDANKHSGYKKPAPPEASHEQ</sequence>
<evidence type="ECO:0000313" key="2">
    <source>
        <dbReference type="Proteomes" id="UP000319715"/>
    </source>
</evidence>
<name>A0ABY3A076_9GAMM</name>